<keyword evidence="3" id="KW-1185">Reference proteome</keyword>
<dbReference type="EMBL" id="AOMD01000033">
    <property type="protein sequence ID" value="EMA42654.1"/>
    <property type="molecule type" value="Genomic_DNA"/>
</dbReference>
<dbReference type="PATRIC" id="fig|1227455.4.peg.3247"/>
<gene>
    <name evidence="2" type="ORF">C449_15968</name>
</gene>
<evidence type="ECO:0000256" key="1">
    <source>
        <dbReference type="SAM" id="MobiDB-lite"/>
    </source>
</evidence>
<protein>
    <submittedName>
        <fullName evidence="2">Uncharacterized protein</fullName>
    </submittedName>
</protein>
<evidence type="ECO:0000313" key="3">
    <source>
        <dbReference type="Proteomes" id="UP000011669"/>
    </source>
</evidence>
<dbReference type="InParanoid" id="M0MDC2"/>
<dbReference type="Proteomes" id="UP000011669">
    <property type="component" value="Unassembled WGS sequence"/>
</dbReference>
<organism evidence="2 3">
    <name type="scientific">Halococcus saccharolyticus DSM 5350</name>
    <dbReference type="NCBI Taxonomy" id="1227455"/>
    <lineage>
        <taxon>Archaea</taxon>
        <taxon>Methanobacteriati</taxon>
        <taxon>Methanobacteriota</taxon>
        <taxon>Stenosarchaea group</taxon>
        <taxon>Halobacteria</taxon>
        <taxon>Halobacteriales</taxon>
        <taxon>Halococcaceae</taxon>
        <taxon>Halococcus</taxon>
    </lineage>
</organism>
<name>M0MDC2_9EURY</name>
<proteinExistence type="predicted"/>
<feature type="region of interest" description="Disordered" evidence="1">
    <location>
        <begin position="79"/>
        <end position="103"/>
    </location>
</feature>
<comment type="caution">
    <text evidence="2">The sequence shown here is derived from an EMBL/GenBank/DDBJ whole genome shotgun (WGS) entry which is preliminary data.</text>
</comment>
<sequence>MLLNGIYTATSGGDYWKSGLEVTPNTTDTSSIYVDVSNGTINVGGEDVSLPSQKVELDPATNNPRIDVIEATANGVGVVKGNEAPKRPTDAEDGQEGTFPNIWQPAPDDGTLVGGVLRAIVYVRPSVSDSTGITAQDIRNYDVQGISGDFVAQTNLQPSIEALDVDLADPLDTTVENSQNLGGTFHNQFRRNYLTIQVPGKSETIPGTDNADDPQRSFLTVPPDHRFVVWRSSINSNQAVVENDISAEIVRDTGSGQVSVYSTGQSVDYDTNGTGNIAVADPQNDSYRLVFRFQNSNAADSSNRYTATFRCSLNNAEIDP</sequence>
<dbReference type="STRING" id="1227455.C449_15968"/>
<dbReference type="AlphaFoldDB" id="M0MDC2"/>
<reference evidence="2 3" key="1">
    <citation type="journal article" date="2014" name="PLoS Genet.">
        <title>Phylogenetically driven sequencing of extremely halophilic archaea reveals strategies for static and dynamic osmo-response.</title>
        <authorList>
            <person name="Becker E.A."/>
            <person name="Seitzer P.M."/>
            <person name="Tritt A."/>
            <person name="Larsen D."/>
            <person name="Krusor M."/>
            <person name="Yao A.I."/>
            <person name="Wu D."/>
            <person name="Madern D."/>
            <person name="Eisen J.A."/>
            <person name="Darling A.E."/>
            <person name="Facciotti M.T."/>
        </authorList>
    </citation>
    <scope>NUCLEOTIDE SEQUENCE [LARGE SCALE GENOMIC DNA]</scope>
    <source>
        <strain evidence="2 3">DSM 5350</strain>
    </source>
</reference>
<evidence type="ECO:0000313" key="2">
    <source>
        <dbReference type="EMBL" id="EMA42654.1"/>
    </source>
</evidence>
<accession>M0MDC2</accession>